<dbReference type="Pfam" id="PF23783">
    <property type="entry name" value="Zn_ribbon_TiaS"/>
    <property type="match status" value="1"/>
</dbReference>
<evidence type="ECO:0000256" key="1">
    <source>
        <dbReference type="ARBA" id="ARBA00022490"/>
    </source>
</evidence>
<dbReference type="GO" id="GO:0002101">
    <property type="term" value="P:tRNA wobble cytosine modification"/>
    <property type="evidence" value="ECO:0007669"/>
    <property type="project" value="UniProtKB-UniRule"/>
</dbReference>
<feature type="domain" description="OB" evidence="7">
    <location>
        <begin position="285"/>
        <end position="334"/>
    </location>
</feature>
<dbReference type="Gene3D" id="2.40.50.1010">
    <property type="match status" value="1"/>
</dbReference>
<keyword evidence="12" id="KW-1185">Reference proteome</keyword>
<dbReference type="InterPro" id="IPR004365">
    <property type="entry name" value="NA-bd_OB_tRNA"/>
</dbReference>
<feature type="domain" description="TiaS C-terminal zinc ribbon" evidence="10">
    <location>
        <begin position="353"/>
        <end position="392"/>
    </location>
</feature>
<gene>
    <name evidence="6" type="primary">tiaS</name>
    <name evidence="11" type="ORF">SAMN02910315_00987</name>
</gene>
<dbReference type="Proteomes" id="UP000323439">
    <property type="component" value="Unassembled WGS sequence"/>
</dbReference>
<evidence type="ECO:0000259" key="7">
    <source>
        <dbReference type="Pfam" id="PF01336"/>
    </source>
</evidence>
<dbReference type="EMBL" id="FMXB01000006">
    <property type="protein sequence ID" value="SDA50589.1"/>
    <property type="molecule type" value="Genomic_DNA"/>
</dbReference>
<dbReference type="AlphaFoldDB" id="A0A1G5VXJ7"/>
<dbReference type="HAMAP" id="MF_01892">
    <property type="entry name" value="tRNA_Ile2_agm2C_synt"/>
    <property type="match status" value="1"/>
</dbReference>
<dbReference type="InterPro" id="IPR055394">
    <property type="entry name" value="Zn_ribbon_TiaS"/>
</dbReference>
<evidence type="ECO:0000256" key="3">
    <source>
        <dbReference type="ARBA" id="ARBA00022694"/>
    </source>
</evidence>
<sequence length="419" mass="47799">MISYLYVGIDDTDSPDGMCTTYLACHIIAKLKDNGIDIVGYPRLIRLNPFARFKTRGNGGVSFKIINDEKAQLAKQIVLDEVSRLSMFDCDNTNPGVIFYDGEITRQMEDYAFRAIYSFITIEEAEEFGKSVGCEIHKFKKGRGIIGSIAAISLPLKDYTYELLAYRIPENYGTKRQIDYDSVYEMDKKTFPDTFENIDYDEGYIAIEPKTPCPVLYGIRSNNADALIEAQRMVKVLEPIEDSCIFLTNQHTDMHIQKAESISQMKQYGCYEITATVKDAPHIIDGGHMFFKVFDESGEIECGAYEPTKNFRKTVSHLRKGDIIKLYGGIGEQKTFNIEKFQVIELNDVEYKNPVCECGKRMTSAGKNKGFKCKKCGNRIESSQKVPVKISRFLENFRFYETPVSARRHLSKPLCRMDL</sequence>
<comment type="subcellular location">
    <subcellularLocation>
        <location evidence="6">Cytoplasm</location>
    </subcellularLocation>
</comment>
<evidence type="ECO:0000256" key="2">
    <source>
        <dbReference type="ARBA" id="ARBA00022598"/>
    </source>
</evidence>
<reference evidence="11 12" key="1">
    <citation type="submission" date="2016-10" db="EMBL/GenBank/DDBJ databases">
        <authorList>
            <person name="Varghese N."/>
            <person name="Submissions S."/>
        </authorList>
    </citation>
    <scope>NUCLEOTIDE SEQUENCE [LARGE SCALE GENOMIC DNA]</scope>
    <source>
        <strain evidence="11 12">DSM 16643</strain>
    </source>
</reference>
<keyword evidence="3 6" id="KW-0819">tRNA processing</keyword>
<dbReference type="InterPro" id="IPR053870">
    <property type="entry name" value="TiaS-like_TCKD"/>
</dbReference>
<keyword evidence="2 6" id="KW-0436">Ligase</keyword>
<dbReference type="EC" id="6.3.4.22" evidence="6"/>
<keyword evidence="5 6" id="KW-0067">ATP-binding</keyword>
<dbReference type="Gene3D" id="3.30.70.2200">
    <property type="match status" value="1"/>
</dbReference>
<evidence type="ECO:0000259" key="9">
    <source>
        <dbReference type="Pfam" id="PF22641"/>
    </source>
</evidence>
<keyword evidence="4 6" id="KW-0547">Nucleotide-binding</keyword>
<proteinExistence type="inferred from homology"/>
<dbReference type="PANTHER" id="PTHR40705:SF2">
    <property type="entry name" value="DUF1743 DOMAIN-CONTAINING PROTEIN"/>
    <property type="match status" value="1"/>
</dbReference>
<dbReference type="Pfam" id="PF01336">
    <property type="entry name" value="tRNA_anti-codon"/>
    <property type="match status" value="1"/>
</dbReference>
<dbReference type="GO" id="GO:0003676">
    <property type="term" value="F:nucleic acid binding"/>
    <property type="evidence" value="ECO:0007669"/>
    <property type="project" value="InterPro"/>
</dbReference>
<evidence type="ECO:0000259" key="8">
    <source>
        <dbReference type="Pfam" id="PF08489"/>
    </source>
</evidence>
<comment type="similarity">
    <text evidence="6">Belongs to the TiaS family.</text>
</comment>
<dbReference type="InterPro" id="IPR013696">
    <property type="entry name" value="TiaS_FLD"/>
</dbReference>
<dbReference type="Pfam" id="PF08489">
    <property type="entry name" value="TiaS_FLD"/>
    <property type="match status" value="1"/>
</dbReference>
<dbReference type="GO" id="GO:0005737">
    <property type="term" value="C:cytoplasm"/>
    <property type="evidence" value="ECO:0007669"/>
    <property type="project" value="UniProtKB-SubCell"/>
</dbReference>
<evidence type="ECO:0000313" key="12">
    <source>
        <dbReference type="Proteomes" id="UP000323439"/>
    </source>
</evidence>
<dbReference type="GO" id="GO:0005524">
    <property type="term" value="F:ATP binding"/>
    <property type="evidence" value="ECO:0007669"/>
    <property type="project" value="UniProtKB-KW"/>
</dbReference>
<dbReference type="GO" id="GO:0016879">
    <property type="term" value="F:ligase activity, forming carbon-nitrogen bonds"/>
    <property type="evidence" value="ECO:0007669"/>
    <property type="project" value="UniProtKB-UniRule"/>
</dbReference>
<evidence type="ECO:0000256" key="5">
    <source>
        <dbReference type="ARBA" id="ARBA00022840"/>
    </source>
</evidence>
<dbReference type="InterPro" id="IPR024913">
    <property type="entry name" value="tRNA_Ile2__agm2C_synt"/>
</dbReference>
<evidence type="ECO:0000259" key="10">
    <source>
        <dbReference type="Pfam" id="PF23783"/>
    </source>
</evidence>
<comment type="catalytic activity">
    <reaction evidence="6">
        <text>cytidine(34) in tRNA(Ile2) + agmatine + ATP + H2O = 2-agmatinylcytidine(34) in tRNA(Ile2) + AMP + 2 phosphate + 2 H(+)</text>
        <dbReference type="Rhea" id="RHEA:43608"/>
        <dbReference type="Rhea" id="RHEA-COMP:10625"/>
        <dbReference type="Rhea" id="RHEA-COMP:10626"/>
        <dbReference type="ChEBI" id="CHEBI:15377"/>
        <dbReference type="ChEBI" id="CHEBI:15378"/>
        <dbReference type="ChEBI" id="CHEBI:30616"/>
        <dbReference type="ChEBI" id="CHEBI:43474"/>
        <dbReference type="ChEBI" id="CHEBI:58145"/>
        <dbReference type="ChEBI" id="CHEBI:82748"/>
        <dbReference type="ChEBI" id="CHEBI:83545"/>
        <dbReference type="ChEBI" id="CHEBI:456215"/>
        <dbReference type="EC" id="6.3.4.22"/>
    </reaction>
</comment>
<organism evidence="11 12">
    <name type="scientific">Methanobrevibacter millerae</name>
    <dbReference type="NCBI Taxonomy" id="230361"/>
    <lineage>
        <taxon>Archaea</taxon>
        <taxon>Methanobacteriati</taxon>
        <taxon>Methanobacteriota</taxon>
        <taxon>Methanomada group</taxon>
        <taxon>Methanobacteria</taxon>
        <taxon>Methanobacteriales</taxon>
        <taxon>Methanobacteriaceae</taxon>
        <taxon>Methanobrevibacter</taxon>
    </lineage>
</organism>
<protein>
    <recommendedName>
        <fullName evidence="6">tRNA(Ile2) 2-agmatinylcytidine synthetase TiaS</fullName>
        <shortName evidence="6">tRNA(Ile2)-agm2C synthetase</shortName>
        <ecNumber evidence="6">6.3.4.22</ecNumber>
    </recommendedName>
    <alternativeName>
        <fullName evidence="6">tRNA(Ile2) agmatidine synthetase</fullName>
    </alternativeName>
</protein>
<dbReference type="STRING" id="230361.sm9_0558"/>
<evidence type="ECO:0000256" key="4">
    <source>
        <dbReference type="ARBA" id="ARBA00022741"/>
    </source>
</evidence>
<dbReference type="CDD" id="cd04482">
    <property type="entry name" value="RPA2_OBF_like"/>
    <property type="match status" value="1"/>
</dbReference>
<dbReference type="PANTHER" id="PTHR40705">
    <property type="entry name" value="TRNA(ILE2) 2-AGMATINYLCYTIDINE SYNTHETASE TIAS"/>
    <property type="match status" value="1"/>
</dbReference>
<comment type="function">
    <text evidence="6">ATP-dependent agmatine transferase that catalyzes the formation of 2-agmatinylcytidine (agm2C) at the wobble position (C34) of tRNA(Ile2), converting the codon specificity from AUG to AUA.</text>
</comment>
<accession>A0A1G5VXJ7</accession>
<dbReference type="Gene3D" id="3.90.600.20">
    <property type="match status" value="1"/>
</dbReference>
<name>A0A1G5VXJ7_9EURY</name>
<dbReference type="Pfam" id="PF22641">
    <property type="entry name" value="TiaS_TCKD"/>
    <property type="match status" value="1"/>
</dbReference>
<evidence type="ECO:0000313" key="11">
    <source>
        <dbReference type="EMBL" id="SDA50589.1"/>
    </source>
</evidence>
<keyword evidence="1 6" id="KW-0963">Cytoplasm</keyword>
<evidence type="ECO:0000256" key="6">
    <source>
        <dbReference type="HAMAP-Rule" id="MF_01892"/>
    </source>
</evidence>
<feature type="domain" description="TiaS FLD" evidence="8">
    <location>
        <begin position="142"/>
        <end position="255"/>
    </location>
</feature>
<feature type="domain" description="TiaS-like TCKD" evidence="9">
    <location>
        <begin position="6"/>
        <end position="65"/>
    </location>
</feature>